<name>A0A1Y2A7D7_9FUNG</name>
<dbReference type="InterPro" id="IPR020472">
    <property type="entry name" value="WD40_PAC1"/>
</dbReference>
<dbReference type="SUPFAM" id="SSF50978">
    <property type="entry name" value="WD40 repeat-like"/>
    <property type="match status" value="1"/>
</dbReference>
<dbReference type="Pfam" id="PF00400">
    <property type="entry name" value="WD40"/>
    <property type="match status" value="2"/>
</dbReference>
<sequence length="285" mass="32490">MICNSKISCLSYSNEKQNYLLSSDYEGIITLWDSEVGEAISTFKEHEKRAWCVDYCTKNPTLFASCSDDTTVKIWNENVPYSALTIDSRANICSVAFNPYNEYEVVFGSADHNIYYYDIRNAKSAWKCIKGHKKAISYVKFRNRFEFVSASTDNTLKLWSINPQSIDISSNNINNNNNNNNEMVQLIRSFSGHLNERNFAGLSINKDGDFILCGSETNEIYTYYSESEKPIIVQKFGNMKDNVTGNERDYCDVNQFISSLSWKNTSPNVLLAANSEGCVKVYELI</sequence>
<dbReference type="EMBL" id="MCOG01000319">
    <property type="protein sequence ID" value="ORY18452.1"/>
    <property type="molecule type" value="Genomic_DNA"/>
</dbReference>
<dbReference type="Proteomes" id="UP000193920">
    <property type="component" value="Unassembled WGS sequence"/>
</dbReference>
<feature type="repeat" description="WD" evidence="3">
    <location>
        <begin position="43"/>
        <end position="76"/>
    </location>
</feature>
<keyword evidence="2" id="KW-0677">Repeat</keyword>
<dbReference type="PROSITE" id="PS50294">
    <property type="entry name" value="WD_REPEATS_REGION"/>
    <property type="match status" value="1"/>
</dbReference>
<dbReference type="PRINTS" id="PR00320">
    <property type="entry name" value="GPROTEINBRPT"/>
</dbReference>
<keyword evidence="5" id="KW-1185">Reference proteome</keyword>
<dbReference type="AlphaFoldDB" id="A0A1Y2A7D7"/>
<keyword evidence="1 3" id="KW-0853">WD repeat</keyword>
<comment type="caution">
    <text evidence="4">The sequence shown here is derived from an EMBL/GenBank/DDBJ whole genome shotgun (WGS) entry which is preliminary data.</text>
</comment>
<evidence type="ECO:0000313" key="5">
    <source>
        <dbReference type="Proteomes" id="UP000193920"/>
    </source>
</evidence>
<dbReference type="STRING" id="1754190.A0A1Y2A7D7"/>
<protein>
    <submittedName>
        <fullName evidence="4">WD40 repeat-like protein</fullName>
    </submittedName>
</protein>
<evidence type="ECO:0000256" key="3">
    <source>
        <dbReference type="PROSITE-ProRule" id="PRU00221"/>
    </source>
</evidence>
<organism evidence="4 5">
    <name type="scientific">Neocallimastix californiae</name>
    <dbReference type="NCBI Taxonomy" id="1754190"/>
    <lineage>
        <taxon>Eukaryota</taxon>
        <taxon>Fungi</taxon>
        <taxon>Fungi incertae sedis</taxon>
        <taxon>Chytridiomycota</taxon>
        <taxon>Chytridiomycota incertae sedis</taxon>
        <taxon>Neocallimastigomycetes</taxon>
        <taxon>Neocallimastigales</taxon>
        <taxon>Neocallimastigaceae</taxon>
        <taxon>Neocallimastix</taxon>
    </lineage>
</organism>
<dbReference type="SMART" id="SM00320">
    <property type="entry name" value="WD40"/>
    <property type="match status" value="5"/>
</dbReference>
<dbReference type="GO" id="GO:0061630">
    <property type="term" value="F:ubiquitin protein ligase activity"/>
    <property type="evidence" value="ECO:0007669"/>
    <property type="project" value="InterPro"/>
</dbReference>
<reference evidence="4 5" key="1">
    <citation type="submission" date="2016-08" db="EMBL/GenBank/DDBJ databases">
        <title>A Parts List for Fungal Cellulosomes Revealed by Comparative Genomics.</title>
        <authorList>
            <consortium name="DOE Joint Genome Institute"/>
            <person name="Haitjema C.H."/>
            <person name="Gilmore S.P."/>
            <person name="Henske J.K."/>
            <person name="Solomon K.V."/>
            <person name="De Groot R."/>
            <person name="Kuo A."/>
            <person name="Mondo S.J."/>
            <person name="Salamov A.A."/>
            <person name="Labutti K."/>
            <person name="Zhao Z."/>
            <person name="Chiniquy J."/>
            <person name="Barry K."/>
            <person name="Brewer H.M."/>
            <person name="Purvine S.O."/>
            <person name="Wright A.T."/>
            <person name="Boxma B."/>
            <person name="Van Alen T."/>
            <person name="Hackstein J.H."/>
            <person name="Baker S.E."/>
            <person name="Grigoriev I.V."/>
            <person name="O'Malley M.A."/>
        </authorList>
    </citation>
    <scope>NUCLEOTIDE SEQUENCE [LARGE SCALE GENOMIC DNA]</scope>
    <source>
        <strain evidence="4 5">G1</strain>
    </source>
</reference>
<dbReference type="InterPro" id="IPR036322">
    <property type="entry name" value="WD40_repeat_dom_sf"/>
</dbReference>
<dbReference type="Gene3D" id="2.130.10.10">
    <property type="entry name" value="YVTN repeat-like/Quinoprotein amine dehydrogenase"/>
    <property type="match status" value="1"/>
</dbReference>
<evidence type="ECO:0000256" key="2">
    <source>
        <dbReference type="ARBA" id="ARBA00022737"/>
    </source>
</evidence>
<feature type="repeat" description="WD" evidence="3">
    <location>
        <begin position="129"/>
        <end position="162"/>
    </location>
</feature>
<dbReference type="PANTHER" id="PTHR44080">
    <property type="entry name" value="E3 UBIQUITIN-PROTEIN LIGASE COP1"/>
    <property type="match status" value="1"/>
</dbReference>
<gene>
    <name evidence="4" type="ORF">LY90DRAFT_524664</name>
</gene>
<proteinExistence type="predicted"/>
<dbReference type="OrthoDB" id="273771at2759"/>
<accession>A0A1Y2A7D7</accession>
<evidence type="ECO:0000256" key="1">
    <source>
        <dbReference type="ARBA" id="ARBA00022574"/>
    </source>
</evidence>
<evidence type="ECO:0000313" key="4">
    <source>
        <dbReference type="EMBL" id="ORY18452.1"/>
    </source>
</evidence>
<dbReference type="InterPro" id="IPR042755">
    <property type="entry name" value="COP1"/>
</dbReference>
<dbReference type="InterPro" id="IPR001680">
    <property type="entry name" value="WD40_rpt"/>
</dbReference>
<dbReference type="PROSITE" id="PS50082">
    <property type="entry name" value="WD_REPEATS_2"/>
    <property type="match status" value="2"/>
</dbReference>
<dbReference type="InterPro" id="IPR015943">
    <property type="entry name" value="WD40/YVTN_repeat-like_dom_sf"/>
</dbReference>